<evidence type="ECO:0000256" key="4">
    <source>
        <dbReference type="ARBA" id="ARBA00022741"/>
    </source>
</evidence>
<dbReference type="GO" id="GO:0005737">
    <property type="term" value="C:cytoplasm"/>
    <property type="evidence" value="ECO:0007669"/>
    <property type="project" value="TreeGrafter"/>
</dbReference>
<comment type="catalytic activity">
    <reaction evidence="8 9">
        <text>UTP + L-glutamine + ATP + H2O = CTP + L-glutamate + ADP + phosphate + 2 H(+)</text>
        <dbReference type="Rhea" id="RHEA:26426"/>
        <dbReference type="ChEBI" id="CHEBI:15377"/>
        <dbReference type="ChEBI" id="CHEBI:15378"/>
        <dbReference type="ChEBI" id="CHEBI:29985"/>
        <dbReference type="ChEBI" id="CHEBI:30616"/>
        <dbReference type="ChEBI" id="CHEBI:37563"/>
        <dbReference type="ChEBI" id="CHEBI:43474"/>
        <dbReference type="ChEBI" id="CHEBI:46398"/>
        <dbReference type="ChEBI" id="CHEBI:58359"/>
        <dbReference type="ChEBI" id="CHEBI:456216"/>
        <dbReference type="EC" id="6.3.4.2"/>
    </reaction>
</comment>
<feature type="domain" description="CTP synthase N-terminal" evidence="12">
    <location>
        <begin position="1"/>
        <end position="115"/>
    </location>
</feature>
<keyword evidence="4 9" id="KW-0547">Nucleotide-binding</keyword>
<dbReference type="Gene3D" id="3.40.50.880">
    <property type="match status" value="2"/>
</dbReference>
<accession>A0A183IB29</accession>
<keyword evidence="10" id="KW-0812">Transmembrane</keyword>
<dbReference type="WBParaSite" id="SBAD_0000084601-mRNA-1">
    <property type="protein sequence ID" value="SBAD_0000084601-mRNA-1"/>
    <property type="gene ID" value="SBAD_0000084601"/>
</dbReference>
<proteinExistence type="inferred from homology"/>
<dbReference type="InterPro" id="IPR017456">
    <property type="entry name" value="CTP_synthase_N"/>
</dbReference>
<evidence type="ECO:0000256" key="5">
    <source>
        <dbReference type="ARBA" id="ARBA00022840"/>
    </source>
</evidence>
<dbReference type="UniPathway" id="UPA00159">
    <property type="reaction ID" value="UER00277"/>
</dbReference>
<keyword evidence="10" id="KW-1133">Transmembrane helix</keyword>
<dbReference type="Gene3D" id="3.40.50.300">
    <property type="entry name" value="P-loop containing nucleotide triphosphate hydrolases"/>
    <property type="match status" value="1"/>
</dbReference>
<feature type="domain" description="Glutamine amidotransferase" evidence="11">
    <location>
        <begin position="257"/>
        <end position="407"/>
    </location>
</feature>
<dbReference type="GO" id="GO:0097268">
    <property type="term" value="C:cytoophidium"/>
    <property type="evidence" value="ECO:0007669"/>
    <property type="project" value="TreeGrafter"/>
</dbReference>
<dbReference type="EC" id="6.3.4.2" evidence="9"/>
<dbReference type="PROSITE" id="PS51273">
    <property type="entry name" value="GATASE_TYPE_1"/>
    <property type="match status" value="1"/>
</dbReference>
<keyword evidence="5 9" id="KW-0067">ATP-binding</keyword>
<dbReference type="InterPro" id="IPR004468">
    <property type="entry name" value="CTP_synthase"/>
</dbReference>
<comment type="function">
    <text evidence="9">Catalyzes the ATP-dependent amination of UTP to CTP with either L-glutamine or ammonia as the source of nitrogen.</text>
</comment>
<evidence type="ECO:0000313" key="14">
    <source>
        <dbReference type="Proteomes" id="UP000270296"/>
    </source>
</evidence>
<dbReference type="SUPFAM" id="SSF52317">
    <property type="entry name" value="Class I glutamine amidotransferase-like"/>
    <property type="match status" value="1"/>
</dbReference>
<evidence type="ECO:0000256" key="9">
    <source>
        <dbReference type="RuleBase" id="RU810713"/>
    </source>
</evidence>
<sequence>MPFVEAFRQFQFRAKRENFMSVHVSLVPELNNGEQKTKPTQHSVRELRGLGISPDLIICRSQTLLSPSVKNKISNFCHVTPSQVVSVQDVANIYYVPLLLEKQHTHEMIYERLHITPRSADTNVLSPWKEIAFRCAHAQKEVRVALVGKYTQFMDAYTSVVKALEHSALAFNRRLILQSINSELLKPPAEAADNEHVDNMWNMLKSCDAVLVPGGFGERGIDGILLACEWARLNAKPFLGYILAMASFVNVCVYAYAFVGVCLGMQCAVIDFARSVLHLENANSTEFDPTTPYPVVIDMPEHNTGQMGGTMRLGLRKTLFRYEDSIVAKLYGNPAFIEERHRHRYEVNPKFLKQLEDQGLKFVGQDVNGQRMEVCELTGHPYFVGVQFHPEYLSHPLKPSPPYQGLISAACGQLEDNTLHATDSSSSLHVDMLQQEGHSKVCSDMEQIIMEKILKPNCQNHMFTESEDVAVVS</sequence>
<dbReference type="AlphaFoldDB" id="A0A183IB29"/>
<name>A0A183IB29_9BILA</name>
<evidence type="ECO:0000259" key="11">
    <source>
        <dbReference type="Pfam" id="PF00117"/>
    </source>
</evidence>
<dbReference type="Proteomes" id="UP000270296">
    <property type="component" value="Unassembled WGS sequence"/>
</dbReference>
<keyword evidence="6 9" id="KW-0315">Glutamine amidotransferase</keyword>
<dbReference type="InterPro" id="IPR033828">
    <property type="entry name" value="GATase1_CTP_Synthase"/>
</dbReference>
<keyword evidence="3 9" id="KW-0436">Ligase</keyword>
<keyword evidence="7 9" id="KW-0665">Pyrimidine biosynthesis</keyword>
<dbReference type="GO" id="GO:0003883">
    <property type="term" value="F:CTP synthase activity"/>
    <property type="evidence" value="ECO:0007669"/>
    <property type="project" value="UniProtKB-UniRule"/>
</dbReference>
<evidence type="ECO:0000256" key="3">
    <source>
        <dbReference type="ARBA" id="ARBA00022598"/>
    </source>
</evidence>
<evidence type="ECO:0000256" key="1">
    <source>
        <dbReference type="ARBA" id="ARBA00005171"/>
    </source>
</evidence>
<evidence type="ECO:0000259" key="12">
    <source>
        <dbReference type="Pfam" id="PF06418"/>
    </source>
</evidence>
<dbReference type="InterPro" id="IPR017926">
    <property type="entry name" value="GATASE"/>
</dbReference>
<evidence type="ECO:0000256" key="7">
    <source>
        <dbReference type="ARBA" id="ARBA00022975"/>
    </source>
</evidence>
<evidence type="ECO:0000256" key="6">
    <source>
        <dbReference type="ARBA" id="ARBA00022962"/>
    </source>
</evidence>
<evidence type="ECO:0000256" key="10">
    <source>
        <dbReference type="SAM" id="Phobius"/>
    </source>
</evidence>
<dbReference type="Pfam" id="PF00117">
    <property type="entry name" value="GATase"/>
    <property type="match status" value="1"/>
</dbReference>
<keyword evidence="10" id="KW-0472">Membrane</keyword>
<dbReference type="GO" id="GO:0044210">
    <property type="term" value="P:'de novo' CTP biosynthetic process"/>
    <property type="evidence" value="ECO:0007669"/>
    <property type="project" value="UniProtKB-UniRule"/>
</dbReference>
<dbReference type="GO" id="GO:0042802">
    <property type="term" value="F:identical protein binding"/>
    <property type="evidence" value="ECO:0007669"/>
    <property type="project" value="TreeGrafter"/>
</dbReference>
<dbReference type="InterPro" id="IPR029062">
    <property type="entry name" value="Class_I_gatase-like"/>
</dbReference>
<comment type="similarity">
    <text evidence="2 9">Belongs to the CTP synthase family.</text>
</comment>
<dbReference type="EMBL" id="UZAM01006635">
    <property type="protein sequence ID" value="VDO92255.1"/>
    <property type="molecule type" value="Genomic_DNA"/>
</dbReference>
<dbReference type="OrthoDB" id="1739076at2759"/>
<organism evidence="15">
    <name type="scientific">Soboliphyme baturini</name>
    <dbReference type="NCBI Taxonomy" id="241478"/>
    <lineage>
        <taxon>Eukaryota</taxon>
        <taxon>Metazoa</taxon>
        <taxon>Ecdysozoa</taxon>
        <taxon>Nematoda</taxon>
        <taxon>Enoplea</taxon>
        <taxon>Dorylaimia</taxon>
        <taxon>Dioctophymatida</taxon>
        <taxon>Dioctophymatoidea</taxon>
        <taxon>Soboliphymatidae</taxon>
        <taxon>Soboliphyme</taxon>
    </lineage>
</organism>
<evidence type="ECO:0000313" key="15">
    <source>
        <dbReference type="WBParaSite" id="SBAD_0000084601-mRNA-1"/>
    </source>
</evidence>
<reference evidence="13 14" key="2">
    <citation type="submission" date="2018-11" db="EMBL/GenBank/DDBJ databases">
        <authorList>
            <consortium name="Pathogen Informatics"/>
        </authorList>
    </citation>
    <scope>NUCLEOTIDE SEQUENCE [LARGE SCALE GENOMIC DNA]</scope>
</reference>
<comment type="pathway">
    <text evidence="1 9">Pyrimidine metabolism; CTP biosynthesis via de novo pathway; CTP from UDP: step 2/2.</text>
</comment>
<protein>
    <recommendedName>
        <fullName evidence="9">CTP synthase</fullName>
        <ecNumber evidence="9">6.3.4.2</ecNumber>
    </recommendedName>
    <alternativeName>
        <fullName evidence="9">UTP--ammonia ligase</fullName>
    </alternativeName>
</protein>
<dbReference type="SUPFAM" id="SSF52540">
    <property type="entry name" value="P-loop containing nucleoside triphosphate hydrolases"/>
    <property type="match status" value="1"/>
</dbReference>
<dbReference type="GO" id="GO:0019856">
    <property type="term" value="P:pyrimidine nucleobase biosynthetic process"/>
    <property type="evidence" value="ECO:0007669"/>
    <property type="project" value="TreeGrafter"/>
</dbReference>
<feature type="transmembrane region" description="Helical" evidence="10">
    <location>
        <begin position="238"/>
        <end position="259"/>
    </location>
</feature>
<keyword evidence="14" id="KW-1185">Reference proteome</keyword>
<evidence type="ECO:0000313" key="13">
    <source>
        <dbReference type="EMBL" id="VDO92255.1"/>
    </source>
</evidence>
<dbReference type="PANTHER" id="PTHR11550:SF0">
    <property type="entry name" value="CTP SYNTHASE-RELATED"/>
    <property type="match status" value="1"/>
</dbReference>
<dbReference type="PANTHER" id="PTHR11550">
    <property type="entry name" value="CTP SYNTHASE"/>
    <property type="match status" value="1"/>
</dbReference>
<dbReference type="CDD" id="cd01746">
    <property type="entry name" value="GATase1_CTP_Synthase"/>
    <property type="match status" value="1"/>
</dbReference>
<dbReference type="Pfam" id="PF06418">
    <property type="entry name" value="CTP_synth_N"/>
    <property type="match status" value="1"/>
</dbReference>
<gene>
    <name evidence="13" type="ORF">SBAD_LOCUS823</name>
</gene>
<evidence type="ECO:0000256" key="2">
    <source>
        <dbReference type="ARBA" id="ARBA00007533"/>
    </source>
</evidence>
<evidence type="ECO:0000256" key="8">
    <source>
        <dbReference type="ARBA" id="ARBA00047781"/>
    </source>
</evidence>
<dbReference type="GO" id="GO:0005524">
    <property type="term" value="F:ATP binding"/>
    <property type="evidence" value="ECO:0007669"/>
    <property type="project" value="UniProtKB-KW"/>
</dbReference>
<dbReference type="InterPro" id="IPR027417">
    <property type="entry name" value="P-loop_NTPase"/>
</dbReference>
<reference evidence="15" key="1">
    <citation type="submission" date="2016-06" db="UniProtKB">
        <authorList>
            <consortium name="WormBaseParasite"/>
        </authorList>
    </citation>
    <scope>IDENTIFICATION</scope>
</reference>